<feature type="compositionally biased region" description="Polar residues" evidence="1">
    <location>
        <begin position="515"/>
        <end position="530"/>
    </location>
</feature>
<comment type="caution">
    <text evidence="2">The sequence shown here is derived from an EMBL/GenBank/DDBJ whole genome shotgun (WGS) entry which is preliminary data.</text>
</comment>
<dbReference type="Proteomes" id="UP000325081">
    <property type="component" value="Unassembled WGS sequence"/>
</dbReference>
<feature type="compositionally biased region" description="Basic and acidic residues" evidence="1">
    <location>
        <begin position="563"/>
        <end position="585"/>
    </location>
</feature>
<feature type="compositionally biased region" description="Basic and acidic residues" evidence="1">
    <location>
        <begin position="467"/>
        <end position="477"/>
    </location>
</feature>
<reference evidence="3" key="1">
    <citation type="journal article" date="2019" name="Curr. Biol.">
        <title>Genome Sequence of Striga asiatica Provides Insight into the Evolution of Plant Parasitism.</title>
        <authorList>
            <person name="Yoshida S."/>
            <person name="Kim S."/>
            <person name="Wafula E.K."/>
            <person name="Tanskanen J."/>
            <person name="Kim Y.M."/>
            <person name="Honaas L."/>
            <person name="Yang Z."/>
            <person name="Spallek T."/>
            <person name="Conn C.E."/>
            <person name="Ichihashi Y."/>
            <person name="Cheong K."/>
            <person name="Cui S."/>
            <person name="Der J.P."/>
            <person name="Gundlach H."/>
            <person name="Jiao Y."/>
            <person name="Hori C."/>
            <person name="Ishida J.K."/>
            <person name="Kasahara H."/>
            <person name="Kiba T."/>
            <person name="Kim M.S."/>
            <person name="Koo N."/>
            <person name="Laohavisit A."/>
            <person name="Lee Y.H."/>
            <person name="Lumba S."/>
            <person name="McCourt P."/>
            <person name="Mortimer J.C."/>
            <person name="Mutuku J.M."/>
            <person name="Nomura T."/>
            <person name="Sasaki-Sekimoto Y."/>
            <person name="Seto Y."/>
            <person name="Wang Y."/>
            <person name="Wakatake T."/>
            <person name="Sakakibara H."/>
            <person name="Demura T."/>
            <person name="Yamaguchi S."/>
            <person name="Yoneyama K."/>
            <person name="Manabe R.I."/>
            <person name="Nelson D.C."/>
            <person name="Schulman A.H."/>
            <person name="Timko M.P."/>
            <person name="dePamphilis C.W."/>
            <person name="Choi D."/>
            <person name="Shirasu K."/>
        </authorList>
    </citation>
    <scope>NUCLEOTIDE SEQUENCE [LARGE SCALE GENOMIC DNA]</scope>
    <source>
        <strain evidence="3">cv. UVA1</strain>
    </source>
</reference>
<dbReference type="OrthoDB" id="758862at2759"/>
<organism evidence="2 3">
    <name type="scientific">Striga asiatica</name>
    <name type="common">Asiatic witchweed</name>
    <name type="synonym">Buchnera asiatica</name>
    <dbReference type="NCBI Taxonomy" id="4170"/>
    <lineage>
        <taxon>Eukaryota</taxon>
        <taxon>Viridiplantae</taxon>
        <taxon>Streptophyta</taxon>
        <taxon>Embryophyta</taxon>
        <taxon>Tracheophyta</taxon>
        <taxon>Spermatophyta</taxon>
        <taxon>Magnoliopsida</taxon>
        <taxon>eudicotyledons</taxon>
        <taxon>Gunneridae</taxon>
        <taxon>Pentapetalae</taxon>
        <taxon>asterids</taxon>
        <taxon>lamiids</taxon>
        <taxon>Lamiales</taxon>
        <taxon>Orobanchaceae</taxon>
        <taxon>Buchnereae</taxon>
        <taxon>Striga</taxon>
    </lineage>
</organism>
<feature type="compositionally biased region" description="Basic and acidic residues" evidence="1">
    <location>
        <begin position="490"/>
        <end position="500"/>
    </location>
</feature>
<protein>
    <submittedName>
        <fullName evidence="2">BRISC and BRCA1-A complex member 1</fullName>
    </submittedName>
</protein>
<accession>A0A5A7QMM6</accession>
<evidence type="ECO:0000313" key="2">
    <source>
        <dbReference type="EMBL" id="GER46643.1"/>
    </source>
</evidence>
<feature type="region of interest" description="Disordered" evidence="1">
    <location>
        <begin position="177"/>
        <end position="198"/>
    </location>
</feature>
<feature type="compositionally biased region" description="Polar residues" evidence="1">
    <location>
        <begin position="456"/>
        <end position="466"/>
    </location>
</feature>
<evidence type="ECO:0000313" key="3">
    <source>
        <dbReference type="Proteomes" id="UP000325081"/>
    </source>
</evidence>
<name>A0A5A7QMM6_STRAF</name>
<gene>
    <name evidence="2" type="ORF">STAS_23689</name>
</gene>
<feature type="region of interest" description="Disordered" evidence="1">
    <location>
        <begin position="555"/>
        <end position="585"/>
    </location>
</feature>
<feature type="compositionally biased region" description="Low complexity" evidence="1">
    <location>
        <begin position="109"/>
        <end position="124"/>
    </location>
</feature>
<feature type="compositionally biased region" description="Basic and acidic residues" evidence="1">
    <location>
        <begin position="180"/>
        <end position="190"/>
    </location>
</feature>
<feature type="region of interest" description="Disordered" evidence="1">
    <location>
        <begin position="455"/>
        <end position="535"/>
    </location>
</feature>
<evidence type="ECO:0000256" key="1">
    <source>
        <dbReference type="SAM" id="MobiDB-lite"/>
    </source>
</evidence>
<keyword evidence="3" id="KW-1185">Reference proteome</keyword>
<proteinExistence type="predicted"/>
<sequence>MVVQGEGYPIFSHAYYKKRRGSSSDFRLFQESKFQDEEKLSLIDATNASSPGNSDVSNPVGHSIAEIDILPKEKSPEPEVPKGCTHSQTVKDRKNLLFLLRNERNLDVSGSSSSNSTIQQSSQQCKTDDSLGLRLDMPHREMDVRKEYSSLSDNSVSTSDTRSLGLQREQISAVNMTEPVKSEPVKENTKPDCSVGSSSSSNVTGLLKLSSVKTEFVNNHRVESALQPSTNPNTLIYSGKSMKPEVRVCQLIQSQFQLETCRLFWNIVKSYHQAALMTKYEGLGSCDASNDDRVGPNGEYNSLNKASEVLEAGLDEKKTINVTPDEQLEDLPAKELSIHGPAELEDTDNYVVKKAFSGEENNNRPCQKRKHLWTTTILPKISNRFAALHGSGSATQEPTIEFLKQGGRISNRFASLTGDWDIPDHEFASEAPYRHVRHKHKHNHASDVEVECNNGYDIQQDNNDNNTPDRRKPKNDEFPYITPYVLEEETLSRRQRESKLPQRKGYSRNHRSKSQTRSPVPWSSPQNNRRSPVFYLNRRMRSPFFRDEIVHRRRGSPFQNRRGSPERAFPRSGRRTDGMDSREMMGDCDEFNERRSFRTGYNNNGNGENFQFHPNEEHHNRPYRFCSDSDGEFVERGGGMRDREFDGRVKNHHHHHHQSLSMSRRIRNVEEHEDGNYRSIERDWHDDGFSDGRGKRRRF</sequence>
<dbReference type="EMBL" id="BKCP01007626">
    <property type="protein sequence ID" value="GER46643.1"/>
    <property type="molecule type" value="Genomic_DNA"/>
</dbReference>
<feature type="region of interest" description="Disordered" evidence="1">
    <location>
        <begin position="107"/>
        <end position="130"/>
    </location>
</feature>
<dbReference type="AlphaFoldDB" id="A0A5A7QMM6"/>
<feature type="compositionally biased region" description="Basic residues" evidence="1">
    <location>
        <begin position="501"/>
        <end position="514"/>
    </location>
</feature>